<gene>
    <name evidence="2" type="ORF">A3Q41_01181</name>
</gene>
<evidence type="ECO:0000259" key="1">
    <source>
        <dbReference type="Pfam" id="PF20530"/>
    </source>
</evidence>
<organism evidence="2 3">
    <name type="scientific">Rhodococcoides fascians</name>
    <name type="common">Rhodococcus fascians</name>
    <dbReference type="NCBI Taxonomy" id="1828"/>
    <lineage>
        <taxon>Bacteria</taxon>
        <taxon>Bacillati</taxon>
        <taxon>Actinomycetota</taxon>
        <taxon>Actinomycetes</taxon>
        <taxon>Mycobacteriales</taxon>
        <taxon>Nocardiaceae</taxon>
        <taxon>Rhodococcoides</taxon>
    </lineage>
</organism>
<name>A0A143QJ41_RHOFA</name>
<evidence type="ECO:0000313" key="2">
    <source>
        <dbReference type="EMBL" id="AMY22492.1"/>
    </source>
</evidence>
<dbReference type="KEGG" id="rhs:A3Q41_01181"/>
<dbReference type="PATRIC" id="fig|1653479.3.peg.1197"/>
<protein>
    <recommendedName>
        <fullName evidence="1">DUF6745 domain-containing protein</fullName>
    </recommendedName>
</protein>
<feature type="domain" description="DUF6745" evidence="1">
    <location>
        <begin position="215"/>
        <end position="410"/>
    </location>
</feature>
<keyword evidence="3" id="KW-1185">Reference proteome</keyword>
<dbReference type="EMBL" id="CP015220">
    <property type="protein sequence ID" value="AMY22492.1"/>
    <property type="molecule type" value="Genomic_DNA"/>
</dbReference>
<sequence>MPSTFPRRGTFSEDPDSYAEDIRAVCAQRDRWLDYGLKAGPADRSVAEHAVAQLYRSAGFDEPEFHWEQSPQAAATFIAGRHLARTPSISTAGTEVDAEIATMLSDSRHRMDRIIERRHIEWPREHRWATINGSNDFRARGIVARGTPIEAALAGISPDPIIDRTVRTSLHTSLFDGIATAIRTTTPRPFGSITWYGQQEAHRVAYYDAFRRHGLARFSFEDVELLDVQTALIESTGWWWAFENIAVMAERPTAVHVEPLPDSPHGEVRLHNSEGPAVQFADGSAVHVLSGTVVPSWVIRDPTVDRITVERNVEVRRSAIERIGWDTYLEQAGLRLVDTGQDPGNPGCTLELYAAPEGWQDGGRILLAVNGSRERDGRRRRYGLRVPAAFTSAVDAAGWTYGLAGADYARLLRRT</sequence>
<dbReference type="Proteomes" id="UP000076038">
    <property type="component" value="Chromosome"/>
</dbReference>
<dbReference type="RefSeq" id="WP_094718968.1">
    <property type="nucleotide sequence ID" value="NZ_CP015220.1"/>
</dbReference>
<dbReference type="Pfam" id="PF20530">
    <property type="entry name" value="DUF6745"/>
    <property type="match status" value="1"/>
</dbReference>
<dbReference type="OrthoDB" id="871648at2"/>
<accession>A0A143QJ41</accession>
<reference evidence="3" key="2">
    <citation type="submission" date="2016-04" db="EMBL/GenBank/DDBJ databases">
        <title>Complete Genome and Plasmid Sequences for Rhodococcus fascians D188 and Draft Sequences for Rhodococcus spp. Isolates PBTS 1 and PBTS 2.</title>
        <authorList>
            <person name="Stamer R."/>
            <person name="Vereecke D."/>
            <person name="Zhang Y."/>
            <person name="Schilkey F."/>
            <person name="Devitt N."/>
            <person name="Randall J."/>
        </authorList>
    </citation>
    <scope>NUCLEOTIDE SEQUENCE [LARGE SCALE GENOMIC DNA]</scope>
    <source>
        <strain evidence="3">PBTS2</strain>
    </source>
</reference>
<proteinExistence type="predicted"/>
<dbReference type="AlphaFoldDB" id="A0A143QJ41"/>
<evidence type="ECO:0000313" key="3">
    <source>
        <dbReference type="Proteomes" id="UP000076038"/>
    </source>
</evidence>
<reference evidence="2 3" key="1">
    <citation type="journal article" date="2016" name="Genome Announc.">
        <title>Complete Genome and Plasmid Sequences for Rhodococcus fascians D188 and Draft Sequences for Rhodococcus Isolates PBTS 1 and PBTS 2.</title>
        <authorList>
            <person name="Stamler R.A."/>
            <person name="Vereecke D."/>
            <person name="Zhang Y."/>
            <person name="Schilkey F."/>
            <person name="Devitt N."/>
            <person name="Randall J.J."/>
        </authorList>
    </citation>
    <scope>NUCLEOTIDE SEQUENCE [LARGE SCALE GENOMIC DNA]</scope>
    <source>
        <strain evidence="2 3">PBTS2</strain>
    </source>
</reference>
<dbReference type="InterPro" id="IPR046633">
    <property type="entry name" value="DUF6745"/>
</dbReference>